<protein>
    <recommendedName>
        <fullName evidence="3">Outer membrane protein beta-barrel domain-containing protein</fullName>
    </recommendedName>
</protein>
<evidence type="ECO:0000313" key="2">
    <source>
        <dbReference type="Proteomes" id="UP000199403"/>
    </source>
</evidence>
<dbReference type="OrthoDB" id="839693at2"/>
<evidence type="ECO:0008006" key="3">
    <source>
        <dbReference type="Google" id="ProtNLM"/>
    </source>
</evidence>
<sequence>MKLFAISFFFTVLGCIPQAISQELELSAGLTYKHLLSAQRQVFEPLMGIELAAARQEQSPFSADMVAWGATVGVFRMNTTGEGTAGQFQQIVETTATFRYDLYHSDALSFFYGAAAGFAFTTLHADQPVSSSENTSTQIYTRGLLSPNAGVNIEFSRSLALYYKLQYDLGKYFGSQPNWGDPSSKWNHRLVQSAGVRLRFW</sequence>
<dbReference type="Proteomes" id="UP000199403">
    <property type="component" value="Unassembled WGS sequence"/>
</dbReference>
<accession>A0A1H7BRK0</accession>
<dbReference type="PROSITE" id="PS51257">
    <property type="entry name" value="PROKAR_LIPOPROTEIN"/>
    <property type="match status" value="1"/>
</dbReference>
<dbReference type="AlphaFoldDB" id="A0A1H7BRK0"/>
<reference evidence="2" key="1">
    <citation type="submission" date="2016-10" db="EMBL/GenBank/DDBJ databases">
        <authorList>
            <person name="Varghese N."/>
            <person name="Submissions S."/>
        </authorList>
    </citation>
    <scope>NUCLEOTIDE SEQUENCE [LARGE SCALE GENOMIC DNA]</scope>
    <source>
        <strain evidence="2">IBRC-M 10761</strain>
    </source>
</reference>
<organism evidence="1 2">
    <name type="scientific">Cyclobacterium xiamenense</name>
    <dbReference type="NCBI Taxonomy" id="1297121"/>
    <lineage>
        <taxon>Bacteria</taxon>
        <taxon>Pseudomonadati</taxon>
        <taxon>Bacteroidota</taxon>
        <taxon>Cytophagia</taxon>
        <taxon>Cytophagales</taxon>
        <taxon>Cyclobacteriaceae</taxon>
        <taxon>Cyclobacterium</taxon>
    </lineage>
</organism>
<dbReference type="EMBL" id="FNZH01000013">
    <property type="protein sequence ID" value="SEJ78957.1"/>
    <property type="molecule type" value="Genomic_DNA"/>
</dbReference>
<name>A0A1H7BRK0_9BACT</name>
<dbReference type="STRING" id="1416801.SAMN05192553_11348"/>
<keyword evidence="2" id="KW-1185">Reference proteome</keyword>
<proteinExistence type="predicted"/>
<gene>
    <name evidence="1" type="ORF">SAMN05192553_11348</name>
</gene>
<evidence type="ECO:0000313" key="1">
    <source>
        <dbReference type="EMBL" id="SEJ78957.1"/>
    </source>
</evidence>
<dbReference type="RefSeq" id="WP_092178757.1">
    <property type="nucleotide sequence ID" value="NZ_FNZH01000013.1"/>
</dbReference>